<evidence type="ECO:0000256" key="1">
    <source>
        <dbReference type="SAM" id="MobiDB-lite"/>
    </source>
</evidence>
<protein>
    <submittedName>
        <fullName evidence="2">Argonaute siRNA chaperone complex subunit Arb1</fullName>
    </submittedName>
</protein>
<evidence type="ECO:0000313" key="2">
    <source>
        <dbReference type="EMBL" id="KAF9872294.1"/>
    </source>
</evidence>
<dbReference type="Proteomes" id="UP000781932">
    <property type="component" value="Unassembled WGS sequence"/>
</dbReference>
<dbReference type="OrthoDB" id="435402at2759"/>
<evidence type="ECO:0000313" key="3">
    <source>
        <dbReference type="Proteomes" id="UP000781932"/>
    </source>
</evidence>
<comment type="caution">
    <text evidence="2">The sequence shown here is derived from an EMBL/GenBank/DDBJ whole genome shotgun (WGS) entry which is preliminary data.</text>
</comment>
<name>A0A9P6LDT0_9PEZI</name>
<dbReference type="GO" id="GO:0033167">
    <property type="term" value="C:ARC complex"/>
    <property type="evidence" value="ECO:0007669"/>
    <property type="project" value="InterPro"/>
</dbReference>
<feature type="region of interest" description="Disordered" evidence="1">
    <location>
        <begin position="476"/>
        <end position="501"/>
    </location>
</feature>
<reference evidence="2" key="2">
    <citation type="submission" date="2020-11" db="EMBL/GenBank/DDBJ databases">
        <title>Whole genome sequencing of Colletotrichum sp.</title>
        <authorList>
            <person name="Li H."/>
        </authorList>
    </citation>
    <scope>NUCLEOTIDE SEQUENCE</scope>
    <source>
        <strain evidence="2">CkLH20</strain>
    </source>
</reference>
<dbReference type="GeneID" id="62165909"/>
<organism evidence="2 3">
    <name type="scientific">Colletotrichum karsti</name>
    <dbReference type="NCBI Taxonomy" id="1095194"/>
    <lineage>
        <taxon>Eukaryota</taxon>
        <taxon>Fungi</taxon>
        <taxon>Dikarya</taxon>
        <taxon>Ascomycota</taxon>
        <taxon>Pezizomycotina</taxon>
        <taxon>Sordariomycetes</taxon>
        <taxon>Hypocreomycetidae</taxon>
        <taxon>Glomerellales</taxon>
        <taxon>Glomerellaceae</taxon>
        <taxon>Colletotrichum</taxon>
        <taxon>Colletotrichum boninense species complex</taxon>
    </lineage>
</organism>
<proteinExistence type="predicted"/>
<reference evidence="2" key="1">
    <citation type="submission" date="2020-03" db="EMBL/GenBank/DDBJ databases">
        <authorList>
            <person name="He L."/>
        </authorList>
    </citation>
    <scope>NUCLEOTIDE SEQUENCE</scope>
    <source>
        <strain evidence="2">CkLH20</strain>
    </source>
</reference>
<accession>A0A9P6LDT0</accession>
<keyword evidence="3" id="KW-1185">Reference proteome</keyword>
<dbReference type="AlphaFoldDB" id="A0A9P6LDT0"/>
<dbReference type="InterPro" id="IPR018606">
    <property type="entry name" value="Arb1"/>
</dbReference>
<gene>
    <name evidence="2" type="ORF">CkaCkLH20_10121</name>
</gene>
<dbReference type="EMBL" id="JAATWM020000038">
    <property type="protein sequence ID" value="KAF9872294.1"/>
    <property type="molecule type" value="Genomic_DNA"/>
</dbReference>
<dbReference type="RefSeq" id="XP_038741755.1">
    <property type="nucleotide sequence ID" value="XM_038892835.1"/>
</dbReference>
<dbReference type="Pfam" id="PF09692">
    <property type="entry name" value="Arb1"/>
    <property type="match status" value="1"/>
</dbReference>
<sequence length="501" mass="55019">MEANFFLKPHQLTGFIATTATATATMAGKKSTASRGPTALPKYRGTGFEEYYADPPMTAEEAREEKENIYNPSLPFVERIQACIQRFRSRRRISGSEATQPFNQYLFLGGVDTSPRLFGGNTDQDVQDMTPDERRTATATDVVYNSGGGSRFYSADDPEGWDVDFAGVVAGFLSENLAASTSWDYLRMGKAIGIIENFLNYVLQHDVCPEYADNIRHALSYCDRAKIDLPLTHQALISFPGQFNLAMCELFCPDFFFINEGEGEGEGDNLASFKRRDDFNPAAVAKLALAVGVVHMGVDKVKAGMMLRAVDNIEKAKTTDEASVKVPKVLGEENCSMEVADIHRAPKSLCEAIGGIRVGDDMTYGFTAMGKLVLRPCIIQDGYDHGDDGSIEATKANDGADERTDVEAGTSDVLHTFIVDDDILGRLQPGFKMQLCIVHLDNGVSFIKQVRSIFVAWHTFLPQNLMAHFKEPVANDRPAPSVANPNAEEYDESLEKSFGSA</sequence>
<dbReference type="GO" id="GO:0031047">
    <property type="term" value="P:regulatory ncRNA-mediated gene silencing"/>
    <property type="evidence" value="ECO:0007669"/>
    <property type="project" value="InterPro"/>
</dbReference>